<gene>
    <name evidence="8" type="ORF">QTG54_016540</name>
</gene>
<dbReference type="PROSITE" id="PS00107">
    <property type="entry name" value="PROTEIN_KINASE_ATP"/>
    <property type="match status" value="1"/>
</dbReference>
<evidence type="ECO:0000256" key="3">
    <source>
        <dbReference type="PROSITE-ProRule" id="PRU10141"/>
    </source>
</evidence>
<feature type="region of interest" description="Disordered" evidence="4">
    <location>
        <begin position="150"/>
        <end position="192"/>
    </location>
</feature>
<feature type="region of interest" description="Disordered" evidence="4">
    <location>
        <begin position="633"/>
        <end position="659"/>
    </location>
</feature>
<dbReference type="PROSITE" id="PS51746">
    <property type="entry name" value="PPM_2"/>
    <property type="match status" value="1"/>
</dbReference>
<dbReference type="InterPro" id="IPR008271">
    <property type="entry name" value="Ser/Thr_kinase_AS"/>
</dbReference>
<evidence type="ECO:0000256" key="4">
    <source>
        <dbReference type="SAM" id="MobiDB-lite"/>
    </source>
</evidence>
<dbReference type="Gene3D" id="1.10.510.10">
    <property type="entry name" value="Transferase(Phosphotransferase) domain 1"/>
    <property type="match status" value="1"/>
</dbReference>
<dbReference type="GO" id="GO:0004672">
    <property type="term" value="F:protein kinase activity"/>
    <property type="evidence" value="ECO:0007669"/>
    <property type="project" value="InterPro"/>
</dbReference>
<feature type="compositionally biased region" description="Polar residues" evidence="4">
    <location>
        <begin position="638"/>
        <end position="652"/>
    </location>
</feature>
<dbReference type="AlphaFoldDB" id="A0AAD8XSS8"/>
<dbReference type="Proteomes" id="UP001224775">
    <property type="component" value="Unassembled WGS sequence"/>
</dbReference>
<dbReference type="InterPro" id="IPR017441">
    <property type="entry name" value="Protein_kinase_ATP_BS"/>
</dbReference>
<feature type="domain" description="Protein kinase" evidence="6">
    <location>
        <begin position="87"/>
        <end position="464"/>
    </location>
</feature>
<evidence type="ECO:0000259" key="7">
    <source>
        <dbReference type="PROSITE" id="PS51746"/>
    </source>
</evidence>
<feature type="signal peptide" evidence="5">
    <location>
        <begin position="1"/>
        <end position="27"/>
    </location>
</feature>
<dbReference type="InterPro" id="IPR036457">
    <property type="entry name" value="PPM-type-like_dom_sf"/>
</dbReference>
<evidence type="ECO:0000256" key="5">
    <source>
        <dbReference type="SAM" id="SignalP"/>
    </source>
</evidence>
<dbReference type="SUPFAM" id="SSF81606">
    <property type="entry name" value="PP2C-like"/>
    <property type="match status" value="2"/>
</dbReference>
<evidence type="ECO:0000259" key="6">
    <source>
        <dbReference type="PROSITE" id="PS50011"/>
    </source>
</evidence>
<dbReference type="Gene3D" id="3.60.40.10">
    <property type="entry name" value="PPM-type phosphatase domain"/>
    <property type="match status" value="2"/>
</dbReference>
<dbReference type="Pfam" id="PF00481">
    <property type="entry name" value="PP2C"/>
    <property type="match status" value="2"/>
</dbReference>
<name>A0AAD8XSS8_9STRA</name>
<dbReference type="PANTHER" id="PTHR47992">
    <property type="entry name" value="PROTEIN PHOSPHATASE"/>
    <property type="match status" value="1"/>
</dbReference>
<dbReference type="Pfam" id="PF00069">
    <property type="entry name" value="Pkinase"/>
    <property type="match status" value="1"/>
</dbReference>
<dbReference type="InterPro" id="IPR011009">
    <property type="entry name" value="Kinase-like_dom_sf"/>
</dbReference>
<proteinExistence type="predicted"/>
<dbReference type="GO" id="GO:0005524">
    <property type="term" value="F:ATP binding"/>
    <property type="evidence" value="ECO:0007669"/>
    <property type="project" value="UniProtKB-UniRule"/>
</dbReference>
<dbReference type="InterPro" id="IPR036034">
    <property type="entry name" value="PDZ_sf"/>
</dbReference>
<dbReference type="SMART" id="SM00220">
    <property type="entry name" value="S_TKc"/>
    <property type="match status" value="1"/>
</dbReference>
<feature type="binding site" evidence="3">
    <location>
        <position position="122"/>
    </location>
    <ligand>
        <name>ATP</name>
        <dbReference type="ChEBI" id="CHEBI:30616"/>
    </ligand>
</feature>
<dbReference type="SUPFAM" id="SSF56112">
    <property type="entry name" value="Protein kinase-like (PK-like)"/>
    <property type="match status" value="1"/>
</dbReference>
<feature type="domain" description="PPM-type phosphatase" evidence="7">
    <location>
        <begin position="648"/>
        <end position="1121"/>
    </location>
</feature>
<reference evidence="8" key="1">
    <citation type="submission" date="2023-06" db="EMBL/GenBank/DDBJ databases">
        <title>Survivors Of The Sea: Transcriptome response of Skeletonema marinoi to long-term dormancy.</title>
        <authorList>
            <person name="Pinder M.I.M."/>
            <person name="Kourtchenko O."/>
            <person name="Robertson E.K."/>
            <person name="Larsson T."/>
            <person name="Maumus F."/>
            <person name="Osuna-Cruz C.M."/>
            <person name="Vancaester E."/>
            <person name="Stenow R."/>
            <person name="Vandepoele K."/>
            <person name="Ploug H."/>
            <person name="Bruchert V."/>
            <person name="Godhe A."/>
            <person name="Topel M."/>
        </authorList>
    </citation>
    <scope>NUCLEOTIDE SEQUENCE</scope>
    <source>
        <strain evidence="8">R05AC</strain>
    </source>
</reference>
<dbReference type="GO" id="GO:0004722">
    <property type="term" value="F:protein serine/threonine phosphatase activity"/>
    <property type="evidence" value="ECO:0007669"/>
    <property type="project" value="UniProtKB-EC"/>
</dbReference>
<keyword evidence="5" id="KW-0732">Signal</keyword>
<dbReference type="CDD" id="cd00143">
    <property type="entry name" value="PP2Cc"/>
    <property type="match status" value="2"/>
</dbReference>
<keyword evidence="1 3" id="KW-0547">Nucleotide-binding</keyword>
<protein>
    <submittedName>
        <fullName evidence="8">Protein-serine/threonine phosphatase, PP2C family</fullName>
        <ecNumber evidence="8">3.1.3.16</ecNumber>
    </submittedName>
</protein>
<keyword evidence="9" id="KW-1185">Reference proteome</keyword>
<feature type="region of interest" description="Disordered" evidence="4">
    <location>
        <begin position="32"/>
        <end position="52"/>
    </location>
</feature>
<evidence type="ECO:0000256" key="1">
    <source>
        <dbReference type="ARBA" id="ARBA00022741"/>
    </source>
</evidence>
<feature type="chain" id="PRO_5041947227" evidence="5">
    <location>
        <begin position="28"/>
        <end position="1124"/>
    </location>
</feature>
<dbReference type="PROSITE" id="PS00108">
    <property type="entry name" value="PROTEIN_KINASE_ST"/>
    <property type="match status" value="1"/>
</dbReference>
<dbReference type="SUPFAM" id="SSF50156">
    <property type="entry name" value="PDZ domain-like"/>
    <property type="match status" value="1"/>
</dbReference>
<organism evidence="8 9">
    <name type="scientific">Skeletonema marinoi</name>
    <dbReference type="NCBI Taxonomy" id="267567"/>
    <lineage>
        <taxon>Eukaryota</taxon>
        <taxon>Sar</taxon>
        <taxon>Stramenopiles</taxon>
        <taxon>Ochrophyta</taxon>
        <taxon>Bacillariophyta</taxon>
        <taxon>Coscinodiscophyceae</taxon>
        <taxon>Thalassiosirophycidae</taxon>
        <taxon>Thalassiosirales</taxon>
        <taxon>Skeletonemataceae</taxon>
        <taxon>Skeletonema</taxon>
        <taxon>Skeletonema marinoi-dohrnii complex</taxon>
    </lineage>
</organism>
<dbReference type="InterPro" id="IPR000719">
    <property type="entry name" value="Prot_kinase_dom"/>
</dbReference>
<dbReference type="InterPro" id="IPR001932">
    <property type="entry name" value="PPM-type_phosphatase-like_dom"/>
</dbReference>
<dbReference type="EMBL" id="JATAAI010000057">
    <property type="protein sequence ID" value="KAK1732828.1"/>
    <property type="molecule type" value="Genomic_DNA"/>
</dbReference>
<evidence type="ECO:0000313" key="9">
    <source>
        <dbReference type="Proteomes" id="UP001224775"/>
    </source>
</evidence>
<evidence type="ECO:0000256" key="2">
    <source>
        <dbReference type="ARBA" id="ARBA00022840"/>
    </source>
</evidence>
<sequence length="1124" mass="121667">MAATSCVGSRLLSLAIVLTAATSPSSGWIAPINNSNIPSRRTHHSSSRESSLLVSSSSRLQFSTVDNEESKEDDTNIGGISGDGYQLRIGQRVGSGAYGTVHIAHLLNNSNNDDSEKRYIAKRAWTLSELELNVPMAFKGVFQSAAVNDNDNNNGGEEGEIVPGYGKIGEHDNTEDDNDKQGGGFFSMMNNDGDDDDERLQHEWMVFEYIPSSSVDGSHEESSAALTLLDAMEVALGENHHLEDIATALNLPSNKFGDTLDAVFVSILEDLKVIHAWNIVHRDVKPGNLLCDGENNRLLLIDFGSAADLDLSSPPPPKQQNNGIGNIFSNAAAGLQQRRVGFDDGIAAISPIYSAPETFVKLDENPLTFDVFSAAVIMCQLLFNLLDERTDAGFTQQLREANYDLDTWLENSLRAELRPLGFDDALEYLGERRGLWALMKRMLQPDPLNRISSAMALERLVEILALRSGEMDWSDETIALVAREEAFFESVLESFGTGIINYGDGQDDSRPRPLHFLASFRAGLPPGLVLAEASDDNNDEYNDMSDEAKAKWKEATKFAFPGEVFVRGWNANGQADKLGIFEVGDRLRGVGELPFTNAGFEAAVDLIQRQPRTGGTMKLHFDRLSRLNEQVPMDKTNVGGQSSKKVVSQGTWKSKGRRGNQEDGFVLHEIKNDASGGVLLAGVFDGHAGTAASESVSKVLPSLFREELLSSNGQGDSVIRDALEQSWRTTCDLYRNGCDENGECILDYDAIEGTLFTETGSIDLIVAGTTATIAAISMNPSGTNELTLLNCGDSRTMLVGEPVVGDGSVVVFETRDHSPDDMIEIERLSRGADLGLDYSIPECSMSGSYLRVGDFQYALCRSLEGSYVTSKGIVSDADVTNINLTTALAGRQYNSLVLACDGLLEVMSSEEVGREVVLMRKAGYKADEVAKNLLAGTTATIAAISMNPSGTNELTLLNCGDSRTMLVGEPVVGDGSVVVFETRDHSPDDMIEIERLSRGADLGLDYSIPECSMSGSYLRVGDFEYALCRSLEGSYVTSKGIVSDADVTNINLTTALAGRQYNSLVLACDGLLEVMSSEEVGREVVLMRKAGYKADEVAKNLCGQALKKGSYDNISVIVLHLGDA</sequence>
<dbReference type="EC" id="3.1.3.16" evidence="8"/>
<dbReference type="PROSITE" id="PS50011">
    <property type="entry name" value="PROTEIN_KINASE_DOM"/>
    <property type="match status" value="1"/>
</dbReference>
<keyword evidence="8" id="KW-0378">Hydrolase</keyword>
<dbReference type="SMART" id="SM00332">
    <property type="entry name" value="PP2Cc"/>
    <property type="match status" value="1"/>
</dbReference>
<accession>A0AAD8XSS8</accession>
<keyword evidence="2 3" id="KW-0067">ATP-binding</keyword>
<dbReference type="InterPro" id="IPR015655">
    <property type="entry name" value="PP2C"/>
</dbReference>
<evidence type="ECO:0000313" key="8">
    <source>
        <dbReference type="EMBL" id="KAK1732828.1"/>
    </source>
</evidence>
<comment type="caution">
    <text evidence="8">The sequence shown here is derived from an EMBL/GenBank/DDBJ whole genome shotgun (WGS) entry which is preliminary data.</text>
</comment>